<dbReference type="Gene3D" id="1.10.238.10">
    <property type="entry name" value="EF-hand"/>
    <property type="match status" value="2"/>
</dbReference>
<dbReference type="PROSITE" id="PS50011">
    <property type="entry name" value="PROTEIN_KINASE_DOM"/>
    <property type="match status" value="1"/>
</dbReference>
<feature type="binding site" evidence="17">
    <location>
        <position position="180"/>
    </location>
    <ligand>
        <name>ATP</name>
        <dbReference type="ChEBI" id="CHEBI:30616"/>
    </ligand>
</feature>
<dbReference type="InterPro" id="IPR011992">
    <property type="entry name" value="EF-hand-dom_pair"/>
</dbReference>
<evidence type="ECO:0000256" key="11">
    <source>
        <dbReference type="ARBA" id="ARBA00022777"/>
    </source>
</evidence>
<evidence type="ECO:0000256" key="14">
    <source>
        <dbReference type="ARBA" id="ARBA00023288"/>
    </source>
</evidence>
<dbReference type="EC" id="2.7.11.1" evidence="3"/>
<evidence type="ECO:0000256" key="3">
    <source>
        <dbReference type="ARBA" id="ARBA00012513"/>
    </source>
</evidence>
<evidence type="ECO:0000256" key="17">
    <source>
        <dbReference type="PROSITE-ProRule" id="PRU10141"/>
    </source>
</evidence>
<name>A0A6J0K0Y0_RAPSA</name>
<dbReference type="PANTHER" id="PTHR24349">
    <property type="entry name" value="SERINE/THREONINE-PROTEIN KINASE"/>
    <property type="match status" value="1"/>
</dbReference>
<evidence type="ECO:0000256" key="9">
    <source>
        <dbReference type="ARBA" id="ARBA00022737"/>
    </source>
</evidence>
<comment type="subcellular location">
    <subcellularLocation>
        <location evidence="1">Membrane</location>
        <topology evidence="1">Lipid-anchor</topology>
        <orientation evidence="1">Cytoplasmic side</orientation>
    </subcellularLocation>
</comment>
<dbReference type="FunFam" id="1.10.510.10:FF:001294">
    <property type="entry name" value="CDPK-related kinase 3"/>
    <property type="match status" value="1"/>
</dbReference>
<dbReference type="FunFam" id="1.10.510.10:FF:001864">
    <property type="entry name" value="Calcium-dependent protein kinase SK5"/>
    <property type="match status" value="1"/>
</dbReference>
<keyword evidence="11 21" id="KW-0418">Kinase</keyword>
<evidence type="ECO:0000256" key="4">
    <source>
        <dbReference type="ARBA" id="ARBA00022527"/>
    </source>
</evidence>
<evidence type="ECO:0000256" key="7">
    <source>
        <dbReference type="ARBA" id="ARBA00022707"/>
    </source>
</evidence>
<evidence type="ECO:0000256" key="5">
    <source>
        <dbReference type="ARBA" id="ARBA00022553"/>
    </source>
</evidence>
<dbReference type="OrthoDB" id="40902at2759"/>
<protein>
    <recommendedName>
        <fullName evidence="3">non-specific serine/threonine protein kinase</fullName>
        <ecNumber evidence="3">2.7.11.1</ecNumber>
    </recommendedName>
</protein>
<feature type="region of interest" description="Disordered" evidence="18">
    <location>
        <begin position="1"/>
        <end position="100"/>
    </location>
</feature>
<dbReference type="InterPro" id="IPR011009">
    <property type="entry name" value="Kinase-like_dom_sf"/>
</dbReference>
<evidence type="ECO:0000256" key="8">
    <source>
        <dbReference type="ARBA" id="ARBA00022723"/>
    </source>
</evidence>
<keyword evidence="4" id="KW-0723">Serine/threonine-protein kinase</keyword>
<reference evidence="21" key="2">
    <citation type="submission" date="2025-08" db="UniProtKB">
        <authorList>
            <consortium name="RefSeq"/>
        </authorList>
    </citation>
    <scope>IDENTIFICATION</scope>
    <source>
        <tissue evidence="21">Leaf</tissue>
    </source>
</reference>
<dbReference type="Gene3D" id="3.30.200.20">
    <property type="entry name" value="Phosphorylase Kinase, domain 1"/>
    <property type="match status" value="1"/>
</dbReference>
<evidence type="ECO:0000313" key="21">
    <source>
        <dbReference type="RefSeq" id="XP_018441091.1"/>
    </source>
</evidence>
<dbReference type="CDD" id="cd05117">
    <property type="entry name" value="STKc_CAMK"/>
    <property type="match status" value="1"/>
</dbReference>
<evidence type="ECO:0000256" key="15">
    <source>
        <dbReference type="ARBA" id="ARBA00047899"/>
    </source>
</evidence>
<dbReference type="GO" id="GO:0005524">
    <property type="term" value="F:ATP binding"/>
    <property type="evidence" value="ECO:0007669"/>
    <property type="project" value="UniProtKB-UniRule"/>
</dbReference>
<evidence type="ECO:0000256" key="6">
    <source>
        <dbReference type="ARBA" id="ARBA00022679"/>
    </source>
</evidence>
<dbReference type="GeneID" id="108813128"/>
<comment type="catalytic activity">
    <reaction evidence="15">
        <text>L-threonyl-[protein] + ATP = O-phospho-L-threonyl-[protein] + ADP + H(+)</text>
        <dbReference type="Rhea" id="RHEA:46608"/>
        <dbReference type="Rhea" id="RHEA-COMP:11060"/>
        <dbReference type="Rhea" id="RHEA-COMP:11605"/>
        <dbReference type="ChEBI" id="CHEBI:15378"/>
        <dbReference type="ChEBI" id="CHEBI:30013"/>
        <dbReference type="ChEBI" id="CHEBI:30616"/>
        <dbReference type="ChEBI" id="CHEBI:61977"/>
        <dbReference type="ChEBI" id="CHEBI:456216"/>
        <dbReference type="EC" id="2.7.11.1"/>
    </reaction>
</comment>
<dbReference type="SUPFAM" id="SSF47473">
    <property type="entry name" value="EF-hand"/>
    <property type="match status" value="1"/>
</dbReference>
<evidence type="ECO:0000256" key="13">
    <source>
        <dbReference type="ARBA" id="ARBA00022840"/>
    </source>
</evidence>
<evidence type="ECO:0000256" key="1">
    <source>
        <dbReference type="ARBA" id="ARBA00004423"/>
    </source>
</evidence>
<dbReference type="GO" id="GO:0004674">
    <property type="term" value="F:protein serine/threonine kinase activity"/>
    <property type="evidence" value="ECO:0007669"/>
    <property type="project" value="UniProtKB-KW"/>
</dbReference>
<keyword evidence="6" id="KW-0808">Transferase</keyword>
<keyword evidence="8" id="KW-0479">Metal-binding</keyword>
<evidence type="ECO:0000256" key="2">
    <source>
        <dbReference type="ARBA" id="ARBA00005354"/>
    </source>
</evidence>
<comment type="catalytic activity">
    <reaction evidence="16">
        <text>L-seryl-[protein] + ATP = O-phospho-L-seryl-[protein] + ADP + H(+)</text>
        <dbReference type="Rhea" id="RHEA:17989"/>
        <dbReference type="Rhea" id="RHEA-COMP:9863"/>
        <dbReference type="Rhea" id="RHEA-COMP:11604"/>
        <dbReference type="ChEBI" id="CHEBI:15378"/>
        <dbReference type="ChEBI" id="CHEBI:29999"/>
        <dbReference type="ChEBI" id="CHEBI:30616"/>
        <dbReference type="ChEBI" id="CHEBI:83421"/>
        <dbReference type="ChEBI" id="CHEBI:456216"/>
        <dbReference type="EC" id="2.7.11.1"/>
    </reaction>
</comment>
<proteinExistence type="inferred from homology"/>
<keyword evidence="13 17" id="KW-0067">ATP-binding</keyword>
<dbReference type="GO" id="GO:0016020">
    <property type="term" value="C:membrane"/>
    <property type="evidence" value="ECO:0007669"/>
    <property type="project" value="UniProtKB-SubCell"/>
</dbReference>
<dbReference type="SUPFAM" id="SSF56112">
    <property type="entry name" value="Protein kinase-like (PK-like)"/>
    <property type="match status" value="1"/>
</dbReference>
<sequence length="626" mass="69595">MGLCHSNPRNNPDRVPAGNNSPLPASESVKPPPPSGTPNLDGDHHSATTNNEGKKSPFFPFYSPSPAGSFFSKKTPARSPANSGSTPKRFFKRPFPPPSPAKHIRAVLARRHGSVKPNSSSAAIPEEDGEGVGLDKSFGFTKGFSSKYELGDEVGRGHFGYTCAAKFKKGDSKGLQVAVKVIPKPKMTTAIAIEDVRREVKILRALSGHPNLPHFYDAYEDHDNVYIVMELCEGGELLDRILSRGGKYTEEDAKTVMIQILNVVAFCHLQGVVHRDLKPENFLFTSKEDTSQLKAIDFGLSDYVRPGTESLTSYSLSLSVIDAYFDDSIFADERLNDIVGSAYYVAPEVLHRSYSTEADIWSVGVIVYILLCGSRPFWARTESGIFRSVLKADPSFDDAPWPLLSSEARDFVKRLLNKDPRKRLTAAQALSHPWIKDSNDAKIPLDILVFKLMRAYLRSSSLRKAALRALSKTLTVDELFYLREQFALLEPSKNGTISLENIKSALMKMATDAMKDSRIHEFLAQLSALQYRRMDFEEFCAAALSVHQLEALDRWEQHARCAYELFEKEGNRPIMIDELASELGLGPSVPVHAVLHDWLRHTDGKLSFLGFVKLLHGVSSRTVKAH</sequence>
<feature type="domain" description="Protein kinase" evidence="19">
    <location>
        <begin position="148"/>
        <end position="435"/>
    </location>
</feature>
<keyword evidence="10 17" id="KW-0547">Nucleotide-binding</keyword>
<comment type="similarity">
    <text evidence="2">Belongs to the protein kinase superfamily. CAMK Ser/Thr protein kinase family. CaMK subfamily.</text>
</comment>
<dbReference type="InterPro" id="IPR008271">
    <property type="entry name" value="Ser/Thr_kinase_AS"/>
</dbReference>
<accession>A0A6J0K0Y0</accession>
<feature type="compositionally biased region" description="Low complexity" evidence="18">
    <location>
        <begin position="56"/>
        <end position="72"/>
    </location>
</feature>
<keyword evidence="5" id="KW-0597">Phosphoprotein</keyword>
<dbReference type="FunFam" id="3.30.200.20:FF:000101">
    <property type="entry name" value="CDPK-related kinase 1"/>
    <property type="match status" value="1"/>
</dbReference>
<organism evidence="20 21">
    <name type="scientific">Raphanus sativus</name>
    <name type="common">Radish</name>
    <name type="synonym">Raphanus raphanistrum var. sativus</name>
    <dbReference type="NCBI Taxonomy" id="3726"/>
    <lineage>
        <taxon>Eukaryota</taxon>
        <taxon>Viridiplantae</taxon>
        <taxon>Streptophyta</taxon>
        <taxon>Embryophyta</taxon>
        <taxon>Tracheophyta</taxon>
        <taxon>Spermatophyta</taxon>
        <taxon>Magnoliopsida</taxon>
        <taxon>eudicotyledons</taxon>
        <taxon>Gunneridae</taxon>
        <taxon>Pentapetalae</taxon>
        <taxon>rosids</taxon>
        <taxon>malvids</taxon>
        <taxon>Brassicales</taxon>
        <taxon>Brassicaceae</taxon>
        <taxon>Brassiceae</taxon>
        <taxon>Raphanus</taxon>
    </lineage>
</organism>
<dbReference type="Proteomes" id="UP000504610">
    <property type="component" value="Chromosome 6"/>
</dbReference>
<evidence type="ECO:0000313" key="20">
    <source>
        <dbReference type="Proteomes" id="UP000504610"/>
    </source>
</evidence>
<reference evidence="20" key="1">
    <citation type="journal article" date="2019" name="Database">
        <title>The radish genome database (RadishGD): an integrated information resource for radish genomics.</title>
        <authorList>
            <person name="Yu H.J."/>
            <person name="Baek S."/>
            <person name="Lee Y.J."/>
            <person name="Cho A."/>
            <person name="Mun J.H."/>
        </authorList>
    </citation>
    <scope>NUCLEOTIDE SEQUENCE [LARGE SCALE GENOMIC DNA]</scope>
    <source>
        <strain evidence="20">cv. WK10039</strain>
    </source>
</reference>
<keyword evidence="14" id="KW-0449">Lipoprotein</keyword>
<evidence type="ECO:0000256" key="10">
    <source>
        <dbReference type="ARBA" id="ARBA00022741"/>
    </source>
</evidence>
<keyword evidence="9" id="KW-0677">Repeat</keyword>
<evidence type="ECO:0000259" key="19">
    <source>
        <dbReference type="PROSITE" id="PS50011"/>
    </source>
</evidence>
<dbReference type="KEGG" id="rsz:108813128"/>
<dbReference type="SMART" id="SM00220">
    <property type="entry name" value="S_TKc"/>
    <property type="match status" value="1"/>
</dbReference>
<keyword evidence="7" id="KW-0519">Myristate</keyword>
<dbReference type="InterPro" id="IPR017441">
    <property type="entry name" value="Protein_kinase_ATP_BS"/>
</dbReference>
<keyword evidence="20" id="KW-1185">Reference proteome</keyword>
<dbReference type="FunFam" id="1.10.238.10:FF:000085">
    <property type="entry name" value="CDPK-related kinase 1"/>
    <property type="match status" value="1"/>
</dbReference>
<dbReference type="GO" id="GO:0046872">
    <property type="term" value="F:metal ion binding"/>
    <property type="evidence" value="ECO:0007669"/>
    <property type="project" value="UniProtKB-KW"/>
</dbReference>
<dbReference type="InterPro" id="IPR050205">
    <property type="entry name" value="CDPK_Ser/Thr_kinases"/>
</dbReference>
<dbReference type="PROSITE" id="PS00107">
    <property type="entry name" value="PROTEIN_KINASE_ATP"/>
    <property type="match status" value="1"/>
</dbReference>
<evidence type="ECO:0000256" key="12">
    <source>
        <dbReference type="ARBA" id="ARBA00022837"/>
    </source>
</evidence>
<dbReference type="Pfam" id="PF00069">
    <property type="entry name" value="Pkinase"/>
    <property type="match status" value="1"/>
</dbReference>
<evidence type="ECO:0000256" key="16">
    <source>
        <dbReference type="ARBA" id="ARBA00048679"/>
    </source>
</evidence>
<dbReference type="PROSITE" id="PS00108">
    <property type="entry name" value="PROTEIN_KINASE_ST"/>
    <property type="match status" value="1"/>
</dbReference>
<keyword evidence="12" id="KW-0106">Calcium</keyword>
<dbReference type="Gene3D" id="1.10.510.10">
    <property type="entry name" value="Transferase(Phosphotransferase) domain 1"/>
    <property type="match status" value="1"/>
</dbReference>
<gene>
    <name evidence="21" type="primary">LOC108813128</name>
</gene>
<evidence type="ECO:0000256" key="18">
    <source>
        <dbReference type="SAM" id="MobiDB-lite"/>
    </source>
</evidence>
<dbReference type="RefSeq" id="XP_018441091.1">
    <property type="nucleotide sequence ID" value="XM_018585589.2"/>
</dbReference>
<dbReference type="AlphaFoldDB" id="A0A6J0K0Y0"/>
<dbReference type="InterPro" id="IPR000719">
    <property type="entry name" value="Prot_kinase_dom"/>
</dbReference>